<name>A0AAD8SZA0_LOLMU</name>
<dbReference type="EMBL" id="JAUUTY010000003">
    <property type="protein sequence ID" value="KAK1666375.1"/>
    <property type="molecule type" value="Genomic_DNA"/>
</dbReference>
<comment type="caution">
    <text evidence="1">The sequence shown here is derived from an EMBL/GenBank/DDBJ whole genome shotgun (WGS) entry which is preliminary data.</text>
</comment>
<dbReference type="PANTHER" id="PTHR31286:SF167">
    <property type="entry name" value="OS09G0268800 PROTEIN"/>
    <property type="match status" value="1"/>
</dbReference>
<organism evidence="1 2">
    <name type="scientific">Lolium multiflorum</name>
    <name type="common">Italian ryegrass</name>
    <name type="synonym">Lolium perenne subsp. multiflorum</name>
    <dbReference type="NCBI Taxonomy" id="4521"/>
    <lineage>
        <taxon>Eukaryota</taxon>
        <taxon>Viridiplantae</taxon>
        <taxon>Streptophyta</taxon>
        <taxon>Embryophyta</taxon>
        <taxon>Tracheophyta</taxon>
        <taxon>Spermatophyta</taxon>
        <taxon>Magnoliopsida</taxon>
        <taxon>Liliopsida</taxon>
        <taxon>Poales</taxon>
        <taxon>Poaceae</taxon>
        <taxon>BOP clade</taxon>
        <taxon>Pooideae</taxon>
        <taxon>Poodae</taxon>
        <taxon>Poeae</taxon>
        <taxon>Poeae Chloroplast Group 2 (Poeae type)</taxon>
        <taxon>Loliodinae</taxon>
        <taxon>Loliinae</taxon>
        <taxon>Lolium</taxon>
    </lineage>
</organism>
<sequence length="448" mass="50073">MAVAKLLTIKGFSKVSLEKTMRAAWNTSTEVTLRPIGKNLFVIQAFCLGDWNRIMDEGPWLFRDCALTLEKYDGKTAAPSVVPSRVVAWIQIHRVPHLYKTEEILKQLAAKVGEVEKVEGCVASFGNGEFQRARVKLFADKPLPRVVTFSPEGCESMLLLVMYEKMPKLCAFCGMMGHEHLECGTGEYAQQMNCSLASGCWLLRSHGIRVPRVFLKGMVQRGMVIVGGEALQRIMVAVLMDVEVATHVAVVEGQVDHHWDLCGEEVTKAVLKVLNGEDIPEIINNAFIVLIPKVARPEELGKFRPISLYNVIYKIASKEIKKIVPSHGIRSFENVKLEEETRGFVLVQSRGNMFDIEEVVVNDSSLNKGALGIRNDLVHERPKEKSERRLGETSTAAALVAHRILPLLLFARARPLLPLPPHLRLVTRRCGLPCLYIDILLRPKAKVS</sequence>
<accession>A0AAD8SZA0</accession>
<dbReference type="PANTHER" id="PTHR31286">
    <property type="entry name" value="GLYCINE-RICH CELL WALL STRUCTURAL PROTEIN 1.8-LIKE"/>
    <property type="match status" value="1"/>
</dbReference>
<dbReference type="InterPro" id="IPR040256">
    <property type="entry name" value="At4g02000-like"/>
</dbReference>
<protein>
    <recommendedName>
        <fullName evidence="3">DUF4283 domain-containing protein</fullName>
    </recommendedName>
</protein>
<gene>
    <name evidence="1" type="ORF">QYE76_054534</name>
</gene>
<reference evidence="1" key="1">
    <citation type="submission" date="2023-07" db="EMBL/GenBank/DDBJ databases">
        <title>A chromosome-level genome assembly of Lolium multiflorum.</title>
        <authorList>
            <person name="Chen Y."/>
            <person name="Copetti D."/>
            <person name="Kolliker R."/>
            <person name="Studer B."/>
        </authorList>
    </citation>
    <scope>NUCLEOTIDE SEQUENCE</scope>
    <source>
        <strain evidence="1">02402/16</strain>
        <tissue evidence="1">Leaf</tissue>
    </source>
</reference>
<proteinExistence type="predicted"/>
<dbReference type="Proteomes" id="UP001231189">
    <property type="component" value="Unassembled WGS sequence"/>
</dbReference>
<dbReference type="AlphaFoldDB" id="A0AAD8SZA0"/>
<evidence type="ECO:0000313" key="2">
    <source>
        <dbReference type="Proteomes" id="UP001231189"/>
    </source>
</evidence>
<evidence type="ECO:0000313" key="1">
    <source>
        <dbReference type="EMBL" id="KAK1666375.1"/>
    </source>
</evidence>
<keyword evidence="2" id="KW-1185">Reference proteome</keyword>
<evidence type="ECO:0008006" key="3">
    <source>
        <dbReference type="Google" id="ProtNLM"/>
    </source>
</evidence>